<proteinExistence type="predicted"/>
<protein>
    <submittedName>
        <fullName evidence="2">Uncharacterized protein</fullName>
    </submittedName>
</protein>
<dbReference type="AlphaFoldDB" id="A0A7W9W8X0"/>
<evidence type="ECO:0000313" key="3">
    <source>
        <dbReference type="Proteomes" id="UP000520814"/>
    </source>
</evidence>
<keyword evidence="1" id="KW-1133">Transmembrane helix</keyword>
<organism evidence="2 3">
    <name type="scientific">Armatimonas rosea</name>
    <dbReference type="NCBI Taxonomy" id="685828"/>
    <lineage>
        <taxon>Bacteria</taxon>
        <taxon>Bacillati</taxon>
        <taxon>Armatimonadota</taxon>
        <taxon>Armatimonadia</taxon>
        <taxon>Armatimonadales</taxon>
        <taxon>Armatimonadaceae</taxon>
        <taxon>Armatimonas</taxon>
    </lineage>
</organism>
<dbReference type="RefSeq" id="WP_184200213.1">
    <property type="nucleotide sequence ID" value="NZ_JACHGW010000003.1"/>
</dbReference>
<name>A0A7W9W8X0_ARMRO</name>
<sequence length="155" mass="16696">MARMSPWIIAGVGCLGVAALGVVGIGGLGLLVSKSVSEEMSKPLDKEAVLAKLKLPIHPKAQWDEDLTKSIRAGSVVASKFAKLEMATASFRLSAPQAEVKDWYKKTLTEKGYVFQGETQEKATTLKFSDKDDIITVSLAEPAVLMLSRMKVSGR</sequence>
<dbReference type="Proteomes" id="UP000520814">
    <property type="component" value="Unassembled WGS sequence"/>
</dbReference>
<keyword evidence="1" id="KW-0472">Membrane</keyword>
<feature type="transmembrane region" description="Helical" evidence="1">
    <location>
        <begin position="6"/>
        <end position="32"/>
    </location>
</feature>
<keyword evidence="3" id="KW-1185">Reference proteome</keyword>
<keyword evidence="1" id="KW-0812">Transmembrane</keyword>
<dbReference type="EMBL" id="JACHGW010000003">
    <property type="protein sequence ID" value="MBB6052037.1"/>
    <property type="molecule type" value="Genomic_DNA"/>
</dbReference>
<evidence type="ECO:0000256" key="1">
    <source>
        <dbReference type="SAM" id="Phobius"/>
    </source>
</evidence>
<comment type="caution">
    <text evidence="2">The sequence shown here is derived from an EMBL/GenBank/DDBJ whole genome shotgun (WGS) entry which is preliminary data.</text>
</comment>
<reference evidence="2 3" key="1">
    <citation type="submission" date="2020-08" db="EMBL/GenBank/DDBJ databases">
        <title>Genomic Encyclopedia of Type Strains, Phase IV (KMG-IV): sequencing the most valuable type-strain genomes for metagenomic binning, comparative biology and taxonomic classification.</title>
        <authorList>
            <person name="Goeker M."/>
        </authorList>
    </citation>
    <scope>NUCLEOTIDE SEQUENCE [LARGE SCALE GENOMIC DNA]</scope>
    <source>
        <strain evidence="2 3">DSM 23562</strain>
    </source>
</reference>
<evidence type="ECO:0000313" key="2">
    <source>
        <dbReference type="EMBL" id="MBB6052037.1"/>
    </source>
</evidence>
<accession>A0A7W9W8X0</accession>
<gene>
    <name evidence="2" type="ORF">HNQ39_003847</name>
</gene>